<dbReference type="EMBL" id="AFWA02000015">
    <property type="protein sequence ID" value="EMR08568.1"/>
    <property type="molecule type" value="Genomic_DNA"/>
</dbReference>
<dbReference type="SUPFAM" id="SSF102462">
    <property type="entry name" value="Peptidyl-tRNA hydrolase II"/>
    <property type="match status" value="1"/>
</dbReference>
<evidence type="ECO:0000313" key="5">
    <source>
        <dbReference type="EMBL" id="EMR08568.1"/>
    </source>
</evidence>
<dbReference type="GO" id="GO:0004045">
    <property type="term" value="F:peptidyl-tRNA hydrolase activity"/>
    <property type="evidence" value="ECO:0007669"/>
    <property type="project" value="UniProtKB-EC"/>
</dbReference>
<gene>
    <name evidence="5" type="ORF">PNEG_03045</name>
</gene>
<dbReference type="VEuPathDB" id="FungiDB:PNEG_03045"/>
<organism evidence="5 6">
    <name type="scientific">Pneumocystis murina (strain B123)</name>
    <name type="common">Mouse pneumocystis pneumonia agent</name>
    <name type="synonym">Pneumocystis carinii f. sp. muris</name>
    <dbReference type="NCBI Taxonomy" id="1069680"/>
    <lineage>
        <taxon>Eukaryota</taxon>
        <taxon>Fungi</taxon>
        <taxon>Dikarya</taxon>
        <taxon>Ascomycota</taxon>
        <taxon>Taphrinomycotina</taxon>
        <taxon>Pneumocystomycetes</taxon>
        <taxon>Pneumocystaceae</taxon>
        <taxon>Pneumocystis</taxon>
    </lineage>
</organism>
<evidence type="ECO:0000256" key="4">
    <source>
        <dbReference type="ARBA" id="ARBA00048707"/>
    </source>
</evidence>
<dbReference type="NCBIfam" id="NF003314">
    <property type="entry name" value="PRK04322.1"/>
    <property type="match status" value="1"/>
</dbReference>
<keyword evidence="6" id="KW-1185">Reference proteome</keyword>
<protein>
    <recommendedName>
        <fullName evidence="1">peptidyl-tRNA hydrolase</fullName>
        <ecNumber evidence="1">3.1.1.29</ecNumber>
    </recommendedName>
</protein>
<dbReference type="eggNOG" id="KOG3282">
    <property type="taxonomic scope" value="Eukaryota"/>
</dbReference>
<dbReference type="PANTHER" id="PTHR12649:SF11">
    <property type="entry name" value="PEPTIDYL-TRNA HYDROLASE 2, MITOCHONDRIAL"/>
    <property type="match status" value="1"/>
</dbReference>
<comment type="catalytic activity">
    <reaction evidence="4">
        <text>an N-acyl-L-alpha-aminoacyl-tRNA + H2O = an N-acyl-L-amino acid + a tRNA + H(+)</text>
        <dbReference type="Rhea" id="RHEA:54448"/>
        <dbReference type="Rhea" id="RHEA-COMP:10123"/>
        <dbReference type="Rhea" id="RHEA-COMP:13883"/>
        <dbReference type="ChEBI" id="CHEBI:15377"/>
        <dbReference type="ChEBI" id="CHEBI:15378"/>
        <dbReference type="ChEBI" id="CHEBI:59874"/>
        <dbReference type="ChEBI" id="CHEBI:78442"/>
        <dbReference type="ChEBI" id="CHEBI:138191"/>
        <dbReference type="EC" id="3.1.1.29"/>
    </reaction>
</comment>
<dbReference type="GeneID" id="19896732"/>
<dbReference type="InterPro" id="IPR023476">
    <property type="entry name" value="Pep_tRNA_hydro_II_dom_sf"/>
</dbReference>
<dbReference type="CDD" id="cd02430">
    <property type="entry name" value="PTH2"/>
    <property type="match status" value="1"/>
</dbReference>
<dbReference type="OMA" id="CRQTLNN"/>
<comment type="caution">
    <text evidence="5">The sequence shown here is derived from an EMBL/GenBank/DDBJ whole genome shotgun (WGS) entry which is preliminary data.</text>
</comment>
<name>M7NIY5_PNEMU</name>
<proteinExistence type="inferred from homology"/>
<dbReference type="Gene3D" id="3.40.1490.10">
    <property type="entry name" value="Bit1"/>
    <property type="match status" value="1"/>
</dbReference>
<dbReference type="STRING" id="1069680.M7NIY5"/>
<dbReference type="FunFam" id="3.40.1490.10:FF:000001">
    <property type="entry name" value="Peptidyl-tRNA hydrolase 2"/>
    <property type="match status" value="1"/>
</dbReference>
<evidence type="ECO:0000256" key="1">
    <source>
        <dbReference type="ARBA" id="ARBA00013260"/>
    </source>
</evidence>
<dbReference type="NCBIfam" id="TIGR00283">
    <property type="entry name" value="arch_pth2"/>
    <property type="match status" value="1"/>
</dbReference>
<dbReference type="GO" id="GO:0005829">
    <property type="term" value="C:cytosol"/>
    <property type="evidence" value="ECO:0007669"/>
    <property type="project" value="TreeGrafter"/>
</dbReference>
<dbReference type="HOGENOM" id="CLU_073661_2_3_1"/>
<dbReference type="InterPro" id="IPR002833">
    <property type="entry name" value="PTH2"/>
</dbReference>
<dbReference type="Pfam" id="PF01981">
    <property type="entry name" value="PTH2"/>
    <property type="match status" value="1"/>
</dbReference>
<dbReference type="Proteomes" id="UP000011958">
    <property type="component" value="Unassembled WGS sequence"/>
</dbReference>
<reference evidence="6" key="1">
    <citation type="journal article" date="2016" name="Nat. Commun.">
        <title>Genome analysis of three Pneumocystis species reveals adaptation mechanisms to life exclusively in mammalian hosts.</title>
        <authorList>
            <person name="Ma L."/>
            <person name="Chen Z."/>
            <person name="Huang D.W."/>
            <person name="Kutty G."/>
            <person name="Ishihara M."/>
            <person name="Wang H."/>
            <person name="Abouelleil A."/>
            <person name="Bishop L."/>
            <person name="Davey E."/>
            <person name="Deng R."/>
            <person name="Deng X."/>
            <person name="Fan L."/>
            <person name="Fantoni G."/>
            <person name="Fitzgerald M."/>
            <person name="Gogineni E."/>
            <person name="Goldberg J.M."/>
            <person name="Handley G."/>
            <person name="Hu X."/>
            <person name="Huber C."/>
            <person name="Jiao X."/>
            <person name="Jones K."/>
            <person name="Levin J.Z."/>
            <person name="Liu Y."/>
            <person name="Macdonald P."/>
            <person name="Melnikov A."/>
            <person name="Raley C."/>
            <person name="Sassi M."/>
            <person name="Sherman B.T."/>
            <person name="Song X."/>
            <person name="Sykes S."/>
            <person name="Tran B."/>
            <person name="Walsh L."/>
            <person name="Xia Y."/>
            <person name="Yang J."/>
            <person name="Young S."/>
            <person name="Zeng Q."/>
            <person name="Zheng X."/>
            <person name="Stephens R."/>
            <person name="Nusbaum C."/>
            <person name="Birren B.W."/>
            <person name="Azadi P."/>
            <person name="Lempicki R.A."/>
            <person name="Cuomo C.A."/>
            <person name="Kovacs J.A."/>
        </authorList>
    </citation>
    <scope>NUCLEOTIDE SEQUENCE [LARGE SCALE GENOMIC DNA]</scope>
    <source>
        <strain evidence="6">B123</strain>
    </source>
</reference>
<evidence type="ECO:0000256" key="2">
    <source>
        <dbReference type="ARBA" id="ARBA00022801"/>
    </source>
</evidence>
<keyword evidence="2 5" id="KW-0378">Hydrolase</keyword>
<dbReference type="AlphaFoldDB" id="M7NIY5"/>
<dbReference type="PANTHER" id="PTHR12649">
    <property type="entry name" value="PEPTIDYL-TRNA HYDROLASE 2"/>
    <property type="match status" value="1"/>
</dbReference>
<sequence>MPYLNISEEYNEEYKLVLVVRTDLKMGKGKVASQCSHAAISCYKKLMCQNPKIIKYWELYGQPKIVLQVETKAELEKLHAHANSLGIISCIIHDAGRTQVEPNSVTVIGIGPGPKSIIDQITGYLKLY</sequence>
<evidence type="ECO:0000256" key="3">
    <source>
        <dbReference type="ARBA" id="ARBA00038050"/>
    </source>
</evidence>
<dbReference type="EC" id="3.1.1.29" evidence="1"/>
<evidence type="ECO:0000313" key="6">
    <source>
        <dbReference type="Proteomes" id="UP000011958"/>
    </source>
</evidence>
<dbReference type="RefSeq" id="XP_007875100.1">
    <property type="nucleotide sequence ID" value="XM_007876909.1"/>
</dbReference>
<accession>M7NIY5</accession>
<dbReference type="OrthoDB" id="1733656at2759"/>
<comment type="similarity">
    <text evidence="3">Belongs to the PTH2 family.</text>
</comment>